<dbReference type="Pfam" id="PF02789">
    <property type="entry name" value="Peptidase_M17_N"/>
    <property type="match status" value="1"/>
</dbReference>
<dbReference type="PANTHER" id="PTHR11963">
    <property type="entry name" value="LEUCINE AMINOPEPTIDASE-RELATED"/>
    <property type="match status" value="1"/>
</dbReference>
<dbReference type="GO" id="GO:0006508">
    <property type="term" value="P:proteolysis"/>
    <property type="evidence" value="ECO:0007669"/>
    <property type="project" value="UniProtKB-KW"/>
</dbReference>
<dbReference type="SUPFAM" id="SSF52949">
    <property type="entry name" value="Macro domain-like"/>
    <property type="match status" value="1"/>
</dbReference>
<comment type="similarity">
    <text evidence="1">Belongs to the peptidase M17 family.</text>
</comment>
<sequence>MNVRVIEKLPVTESPAVSVNISQLTVESLANVASLAGPIEVFHVAFASATATKDKKAGFNPQNLGYFPSNFVTSESGILAVASSSKFTAKLGDLIEFYSTTKDGSTLAEAVVGCGKLSEFKCSDAYTLSKTLAKAACKHNCKNAVLVLDQLSVDLSEAIVVGFLNHISVDKRFKKDATTDYVLEGLHVVSSCLTDVAAFGERCKIYAKAMHVSRELTSAPSNYANTISISNYVNDKLSALGLTVEVLGEEECVARGMGSYLAVAQGSHYPPRFLHATYRGEGPVKAKIALVGKGIMFDSGGYNIKSASSEIHLMKFDMGGMSAVFGAAEAIATLKPKGVEVHFISATCENMVDSTSYRPGDVITASNGKTIEIINTDAEGRLTLADALVYAEKLGVDYIVDLATLTGGCIVALGFHYGGYFTNDEELNKRFVSILEKSGELAWRLPLAKEYADCLESSVADINNCNYTVKCSTISAALFLKEFVDSAKWLHWDIAGTAFEKSDARGTGYGVRTLVNLVLDLAEEK</sequence>
<name>A0AAD9LJD6_BABDI</name>
<feature type="domain" description="Cytosol aminopeptidase" evidence="5">
    <location>
        <begin position="375"/>
        <end position="382"/>
    </location>
</feature>
<protein>
    <submittedName>
        <fullName evidence="6">Leucine aminopeptidase</fullName>
    </submittedName>
</protein>
<evidence type="ECO:0000256" key="2">
    <source>
        <dbReference type="ARBA" id="ARBA00022438"/>
    </source>
</evidence>
<evidence type="ECO:0000256" key="3">
    <source>
        <dbReference type="ARBA" id="ARBA00022670"/>
    </source>
</evidence>
<keyword evidence="4" id="KW-0378">Hydrolase</keyword>
<dbReference type="InterPro" id="IPR011356">
    <property type="entry name" value="Leucine_aapep/pepB"/>
</dbReference>
<evidence type="ECO:0000256" key="4">
    <source>
        <dbReference type="ARBA" id="ARBA00022801"/>
    </source>
</evidence>
<dbReference type="Gene3D" id="3.40.630.10">
    <property type="entry name" value="Zn peptidases"/>
    <property type="match status" value="1"/>
</dbReference>
<dbReference type="PROSITE" id="PS00631">
    <property type="entry name" value="CYTOSOL_AP"/>
    <property type="match status" value="1"/>
</dbReference>
<evidence type="ECO:0000313" key="7">
    <source>
        <dbReference type="Proteomes" id="UP001195914"/>
    </source>
</evidence>
<dbReference type="GO" id="GO:0005737">
    <property type="term" value="C:cytoplasm"/>
    <property type="evidence" value="ECO:0007669"/>
    <property type="project" value="InterPro"/>
</dbReference>
<comment type="caution">
    <text evidence="6">The sequence shown here is derived from an EMBL/GenBank/DDBJ whole genome shotgun (WGS) entry which is preliminary data.</text>
</comment>
<accession>A0AAD9LJD6</accession>
<evidence type="ECO:0000313" key="6">
    <source>
        <dbReference type="EMBL" id="KAK1938466.1"/>
    </source>
</evidence>
<reference evidence="6" key="1">
    <citation type="journal article" date="2014" name="Nucleic Acids Res.">
        <title>The evolutionary dynamics of variant antigen genes in Babesia reveal a history of genomic innovation underlying host-parasite interaction.</title>
        <authorList>
            <person name="Jackson A.P."/>
            <person name="Otto T.D."/>
            <person name="Darby A."/>
            <person name="Ramaprasad A."/>
            <person name="Xia D."/>
            <person name="Echaide I.E."/>
            <person name="Farber M."/>
            <person name="Gahlot S."/>
            <person name="Gamble J."/>
            <person name="Gupta D."/>
            <person name="Gupta Y."/>
            <person name="Jackson L."/>
            <person name="Malandrin L."/>
            <person name="Malas T.B."/>
            <person name="Moussa E."/>
            <person name="Nair M."/>
            <person name="Reid A.J."/>
            <person name="Sanders M."/>
            <person name="Sharma J."/>
            <person name="Tracey A."/>
            <person name="Quail M.A."/>
            <person name="Weir W."/>
            <person name="Wastling J.M."/>
            <person name="Hall N."/>
            <person name="Willadsen P."/>
            <person name="Lingelbach K."/>
            <person name="Shiels B."/>
            <person name="Tait A."/>
            <person name="Berriman M."/>
            <person name="Allred D.R."/>
            <person name="Pain A."/>
        </authorList>
    </citation>
    <scope>NUCLEOTIDE SEQUENCE</scope>
    <source>
        <strain evidence="6">1802A</strain>
    </source>
</reference>
<reference evidence="6" key="2">
    <citation type="submission" date="2021-05" db="EMBL/GenBank/DDBJ databases">
        <authorList>
            <person name="Pain A."/>
        </authorList>
    </citation>
    <scope>NUCLEOTIDE SEQUENCE</scope>
    <source>
        <strain evidence="6">1802A</strain>
    </source>
</reference>
<dbReference type="GO" id="GO:0030145">
    <property type="term" value="F:manganese ion binding"/>
    <property type="evidence" value="ECO:0007669"/>
    <property type="project" value="InterPro"/>
</dbReference>
<keyword evidence="7" id="KW-1185">Reference proteome</keyword>
<dbReference type="Proteomes" id="UP001195914">
    <property type="component" value="Unassembled WGS sequence"/>
</dbReference>
<dbReference type="GO" id="GO:0070006">
    <property type="term" value="F:metalloaminopeptidase activity"/>
    <property type="evidence" value="ECO:0007669"/>
    <property type="project" value="InterPro"/>
</dbReference>
<dbReference type="InterPro" id="IPR043472">
    <property type="entry name" value="Macro_dom-like"/>
</dbReference>
<proteinExistence type="inferred from homology"/>
<dbReference type="Pfam" id="PF00883">
    <property type="entry name" value="Peptidase_M17"/>
    <property type="match status" value="1"/>
</dbReference>
<gene>
    <name evidence="6" type="ORF">X943_001501</name>
</gene>
<organism evidence="6 7">
    <name type="scientific">Babesia divergens</name>
    <dbReference type="NCBI Taxonomy" id="32595"/>
    <lineage>
        <taxon>Eukaryota</taxon>
        <taxon>Sar</taxon>
        <taxon>Alveolata</taxon>
        <taxon>Apicomplexa</taxon>
        <taxon>Aconoidasida</taxon>
        <taxon>Piroplasmida</taxon>
        <taxon>Babesiidae</taxon>
        <taxon>Babesia</taxon>
    </lineage>
</organism>
<dbReference type="AlphaFoldDB" id="A0AAD9LJD6"/>
<keyword evidence="3" id="KW-0645">Protease</keyword>
<dbReference type="EMBL" id="JAHBMH010000024">
    <property type="protein sequence ID" value="KAK1938466.1"/>
    <property type="molecule type" value="Genomic_DNA"/>
</dbReference>
<keyword evidence="2 6" id="KW-0031">Aminopeptidase</keyword>
<dbReference type="PANTHER" id="PTHR11963:SF23">
    <property type="entry name" value="CYTOSOL AMINOPEPTIDASE"/>
    <property type="match status" value="1"/>
</dbReference>
<dbReference type="SUPFAM" id="SSF53187">
    <property type="entry name" value="Zn-dependent exopeptidases"/>
    <property type="match status" value="1"/>
</dbReference>
<evidence type="ECO:0000259" key="5">
    <source>
        <dbReference type="PROSITE" id="PS00631"/>
    </source>
</evidence>
<evidence type="ECO:0000256" key="1">
    <source>
        <dbReference type="ARBA" id="ARBA00009528"/>
    </source>
</evidence>
<dbReference type="PRINTS" id="PR00481">
    <property type="entry name" value="LAMNOPPTDASE"/>
</dbReference>
<dbReference type="CDD" id="cd00433">
    <property type="entry name" value="Peptidase_M17"/>
    <property type="match status" value="1"/>
</dbReference>
<dbReference type="InterPro" id="IPR000819">
    <property type="entry name" value="Peptidase_M17_C"/>
</dbReference>
<dbReference type="InterPro" id="IPR008283">
    <property type="entry name" value="Peptidase_M17_N"/>
</dbReference>
<dbReference type="Gene3D" id="3.40.220.10">
    <property type="entry name" value="Leucine Aminopeptidase, subunit E, domain 1"/>
    <property type="match status" value="1"/>
</dbReference>